<feature type="region of interest" description="Disordered" evidence="11">
    <location>
        <begin position="43"/>
        <end position="79"/>
    </location>
</feature>
<feature type="compositionally biased region" description="Polar residues" evidence="11">
    <location>
        <begin position="65"/>
        <end position="79"/>
    </location>
</feature>
<keyword evidence="4" id="KW-0479">Metal-binding</keyword>
<keyword evidence="8" id="KW-0464">Manganese</keyword>
<dbReference type="AlphaFoldDB" id="A0A8J9THU7"/>
<keyword evidence="12" id="KW-0812">Transmembrane</keyword>
<comment type="similarity">
    <text evidence="2">Belongs to the PP2C family.</text>
</comment>
<accession>A0A8J9THU7</accession>
<feature type="transmembrane region" description="Helical" evidence="12">
    <location>
        <begin position="18"/>
        <end position="37"/>
    </location>
</feature>
<evidence type="ECO:0000256" key="1">
    <source>
        <dbReference type="ARBA" id="ARBA00001936"/>
    </source>
</evidence>
<evidence type="ECO:0000256" key="2">
    <source>
        <dbReference type="ARBA" id="ARBA00006702"/>
    </source>
</evidence>
<evidence type="ECO:0000256" key="8">
    <source>
        <dbReference type="ARBA" id="ARBA00023211"/>
    </source>
</evidence>
<comment type="catalytic activity">
    <reaction evidence="10">
        <text>O-phospho-L-threonyl-[protein] + H2O = L-threonyl-[protein] + phosphate</text>
        <dbReference type="Rhea" id="RHEA:47004"/>
        <dbReference type="Rhea" id="RHEA-COMP:11060"/>
        <dbReference type="Rhea" id="RHEA-COMP:11605"/>
        <dbReference type="ChEBI" id="CHEBI:15377"/>
        <dbReference type="ChEBI" id="CHEBI:30013"/>
        <dbReference type="ChEBI" id="CHEBI:43474"/>
        <dbReference type="ChEBI" id="CHEBI:61977"/>
        <dbReference type="EC" id="3.1.3.16"/>
    </reaction>
</comment>
<evidence type="ECO:0000256" key="9">
    <source>
        <dbReference type="ARBA" id="ARBA00047761"/>
    </source>
</evidence>
<dbReference type="CDD" id="cd00143">
    <property type="entry name" value="PP2Cc"/>
    <property type="match status" value="1"/>
</dbReference>
<keyword evidence="5" id="KW-0378">Hydrolase</keyword>
<dbReference type="EC" id="3.1.3.16" evidence="3"/>
<organism evidence="14">
    <name type="scientific">Phaeodactylum tricornutum</name>
    <name type="common">Diatom</name>
    <dbReference type="NCBI Taxonomy" id="2850"/>
    <lineage>
        <taxon>Eukaryota</taxon>
        <taxon>Sar</taxon>
        <taxon>Stramenopiles</taxon>
        <taxon>Ochrophyta</taxon>
        <taxon>Bacillariophyta</taxon>
        <taxon>Bacillariophyceae</taxon>
        <taxon>Bacillariophycidae</taxon>
        <taxon>Naviculales</taxon>
        <taxon>Phaeodactylaceae</taxon>
        <taxon>Phaeodactylum</taxon>
    </lineage>
</organism>
<keyword evidence="12" id="KW-1133">Transmembrane helix</keyword>
<reference evidence="14" key="1">
    <citation type="submission" date="2022-02" db="EMBL/GenBank/DDBJ databases">
        <authorList>
            <person name="Giguere J D."/>
        </authorList>
    </citation>
    <scope>NUCLEOTIDE SEQUENCE</scope>
    <source>
        <strain evidence="14">CCAP 1055/1</strain>
    </source>
</reference>
<dbReference type="Pfam" id="PF00481">
    <property type="entry name" value="PP2C"/>
    <property type="match status" value="1"/>
</dbReference>
<evidence type="ECO:0000259" key="13">
    <source>
        <dbReference type="PROSITE" id="PS51746"/>
    </source>
</evidence>
<dbReference type="InterPro" id="IPR015655">
    <property type="entry name" value="PP2C"/>
</dbReference>
<keyword evidence="6" id="KW-0460">Magnesium</keyword>
<protein>
    <recommendedName>
        <fullName evidence="3">protein-serine/threonine phosphatase</fullName>
        <ecNumber evidence="3">3.1.3.16</ecNumber>
    </recommendedName>
</protein>
<evidence type="ECO:0000256" key="12">
    <source>
        <dbReference type="SAM" id="Phobius"/>
    </source>
</evidence>
<dbReference type="EMBL" id="OU594954">
    <property type="protein sequence ID" value="CAG9280419.1"/>
    <property type="molecule type" value="Genomic_DNA"/>
</dbReference>
<dbReference type="PANTHER" id="PTHR13832:SF803">
    <property type="entry name" value="PROTEIN PHOSPHATASE 1G"/>
    <property type="match status" value="1"/>
</dbReference>
<evidence type="ECO:0000256" key="7">
    <source>
        <dbReference type="ARBA" id="ARBA00022912"/>
    </source>
</evidence>
<evidence type="ECO:0000256" key="5">
    <source>
        <dbReference type="ARBA" id="ARBA00022801"/>
    </source>
</evidence>
<dbReference type="SUPFAM" id="SSF81606">
    <property type="entry name" value="PP2C-like"/>
    <property type="match status" value="1"/>
</dbReference>
<evidence type="ECO:0000256" key="10">
    <source>
        <dbReference type="ARBA" id="ARBA00048336"/>
    </source>
</evidence>
<dbReference type="GO" id="GO:0046872">
    <property type="term" value="F:metal ion binding"/>
    <property type="evidence" value="ECO:0007669"/>
    <property type="project" value="UniProtKB-KW"/>
</dbReference>
<dbReference type="Proteomes" id="UP000836788">
    <property type="component" value="Chromosome 13"/>
</dbReference>
<feature type="domain" description="PPM-type phosphatase" evidence="13">
    <location>
        <begin position="169"/>
        <end position="440"/>
    </location>
</feature>
<dbReference type="Gene3D" id="3.60.40.10">
    <property type="entry name" value="PPM-type phosphatase domain"/>
    <property type="match status" value="1"/>
</dbReference>
<evidence type="ECO:0000256" key="11">
    <source>
        <dbReference type="SAM" id="MobiDB-lite"/>
    </source>
</evidence>
<evidence type="ECO:0000313" key="14">
    <source>
        <dbReference type="EMBL" id="CAG9280419.1"/>
    </source>
</evidence>
<evidence type="ECO:0000256" key="6">
    <source>
        <dbReference type="ARBA" id="ARBA00022842"/>
    </source>
</evidence>
<dbReference type="PROSITE" id="PS51746">
    <property type="entry name" value="PPM_2"/>
    <property type="match status" value="1"/>
</dbReference>
<dbReference type="InterPro" id="IPR001932">
    <property type="entry name" value="PPM-type_phosphatase-like_dom"/>
</dbReference>
<dbReference type="GO" id="GO:0004722">
    <property type="term" value="F:protein serine/threonine phosphatase activity"/>
    <property type="evidence" value="ECO:0007669"/>
    <property type="project" value="UniProtKB-EC"/>
</dbReference>
<comment type="cofactor">
    <cofactor evidence="1">
        <name>Mn(2+)</name>
        <dbReference type="ChEBI" id="CHEBI:29035"/>
    </cofactor>
</comment>
<name>A0A8J9THU7_PHATR</name>
<dbReference type="SMART" id="SM00332">
    <property type="entry name" value="PP2Cc"/>
    <property type="match status" value="1"/>
</dbReference>
<evidence type="ECO:0000256" key="3">
    <source>
        <dbReference type="ARBA" id="ARBA00013081"/>
    </source>
</evidence>
<dbReference type="PANTHER" id="PTHR13832">
    <property type="entry name" value="PROTEIN PHOSPHATASE 2C"/>
    <property type="match status" value="1"/>
</dbReference>
<keyword evidence="12" id="KW-0472">Membrane</keyword>
<comment type="catalytic activity">
    <reaction evidence="9">
        <text>O-phospho-L-seryl-[protein] + H2O = L-seryl-[protein] + phosphate</text>
        <dbReference type="Rhea" id="RHEA:20629"/>
        <dbReference type="Rhea" id="RHEA-COMP:9863"/>
        <dbReference type="Rhea" id="RHEA-COMP:11604"/>
        <dbReference type="ChEBI" id="CHEBI:15377"/>
        <dbReference type="ChEBI" id="CHEBI:29999"/>
        <dbReference type="ChEBI" id="CHEBI:43474"/>
        <dbReference type="ChEBI" id="CHEBI:83421"/>
        <dbReference type="EC" id="3.1.3.16"/>
    </reaction>
</comment>
<gene>
    <name evidence="14" type="ORF">PTTT1_LOCUS13241</name>
</gene>
<keyword evidence="7" id="KW-0904">Protein phosphatase</keyword>
<proteinExistence type="inferred from homology"/>
<dbReference type="InterPro" id="IPR036457">
    <property type="entry name" value="PPM-type-like_dom_sf"/>
</dbReference>
<evidence type="ECO:0000256" key="4">
    <source>
        <dbReference type="ARBA" id="ARBA00022723"/>
    </source>
</evidence>
<sequence length="442" mass="47533">MTVIQAPKRSGRKARPTVLLTGCLAVSFLGAALIVFVSRYDAPPSSLPSADKSANSLRDAPKPSMMSTTAREQPAVSSVTRPVVEGVPTGSYPYKDTAACAGLTNQGHSEHQCSIHYPLVIDKQGNLRSDDSNSLSSQSDFYIVTRKGDKDGVYPMPLPNQDRLVMLNPVTVSTDREESASDSVFVMLADGHGEFGHDCADVASKELPSRFLNAVTNSLPTADDTETAIRDALRNAFLQTDAGPLEPFAEAGTTAIAMFKHKSKVYLASTGDSTALVGRYSKDHIVSIEKQAVHHKPSDSDERVRIEAAGGMVIVPADPSLTSRVVIGMSALAMSRSLGDTEGKRAGYLTAEPSVQVLDLSEYDEADTFFLLAATDGVVDFLDLKEIVQAIGHAMYGPPGKETSNLPNTVKRIMENASQQWFARTSGTYRDDMSLAVTKIRR</sequence>